<comment type="subcellular location">
    <subcellularLocation>
        <location evidence="1">Membrane</location>
        <topology evidence="1">Multi-pass membrane protein</topology>
    </subcellularLocation>
</comment>
<proteinExistence type="predicted"/>
<dbReference type="Pfam" id="PF13520">
    <property type="entry name" value="AA_permease_2"/>
    <property type="match status" value="1"/>
</dbReference>
<keyword evidence="2" id="KW-0813">Transport</keyword>
<sequence>MDLLRTKPIDTNLTKDTGLKRVLGPVHLTLMGIGAIIGTGIFVLTGIGAANYAGPALVLSFLLAGTVCTCAALAYAELAASIGGSGSAYAYGYAGLGEFPAWIIGWMLILEYTIAISAVSLGWSGYVNNALQAMDWGLPSRLLHSPFDADTPGLINLPASLIILALGGLLLSGAKMSALFNAVVVCIKVSVVLLFIAVAAFHVDPNNWVPFIPEPALNVRGEAAFGWHGIAAGAAIVFFAYIGFDAVSTAAEETAKPQRDLPIGILASLGICTVLYIMVSGLLTGIMNYTLLNTPSPISDALLHVGVNWAAGVIALGAIAGLTTVMLVLYYALTRILFAISRDGLLPRFFAHISPHTKSPVRAIILMGVIMALISGLIPLGDLAELTNIGTLGAFAVVCAGVLVLRRARPELPRPFKVPGGPVLPVLGILGCLYLMINLQHTTWLAFLIWNGIGLLIYFGYSYRGSLLNGGSVAESSGSN</sequence>
<reference evidence="7 8" key="1">
    <citation type="submission" date="2006-02" db="EMBL/GenBank/DDBJ databases">
        <authorList>
            <person name="Waterbury J."/>
            <person name="Ferriera S."/>
            <person name="Johnson J."/>
            <person name="Kravitz S."/>
            <person name="Halpern A."/>
            <person name="Remington K."/>
            <person name="Beeson K."/>
            <person name="Tran B."/>
            <person name="Rogers Y.-H."/>
            <person name="Friedman R."/>
            <person name="Venter J.C."/>
        </authorList>
    </citation>
    <scope>NUCLEOTIDE SEQUENCE [LARGE SCALE GENOMIC DNA]</scope>
    <source>
        <strain evidence="7 8">Nb-231</strain>
    </source>
</reference>
<dbReference type="HOGENOM" id="CLU_007946_15_7_6"/>
<evidence type="ECO:0000313" key="7">
    <source>
        <dbReference type="EMBL" id="EAR20479.1"/>
    </source>
</evidence>
<dbReference type="RefSeq" id="WP_005000827.1">
    <property type="nucleotide sequence ID" value="NZ_CH672427.1"/>
</dbReference>
<dbReference type="PIRSF" id="PIRSF006060">
    <property type="entry name" value="AA_transporter"/>
    <property type="match status" value="1"/>
</dbReference>
<dbReference type="Gene3D" id="1.20.1740.10">
    <property type="entry name" value="Amino acid/polyamine transporter I"/>
    <property type="match status" value="1"/>
</dbReference>
<dbReference type="PANTHER" id="PTHR43243:SF4">
    <property type="entry name" value="CATIONIC AMINO ACID TRANSPORTER 4"/>
    <property type="match status" value="1"/>
</dbReference>
<keyword evidence="3 6" id="KW-0812">Transmembrane</keyword>
<dbReference type="GO" id="GO:0015171">
    <property type="term" value="F:amino acid transmembrane transporter activity"/>
    <property type="evidence" value="ECO:0007669"/>
    <property type="project" value="TreeGrafter"/>
</dbReference>
<feature type="transmembrane region" description="Helical" evidence="6">
    <location>
        <begin position="28"/>
        <end position="50"/>
    </location>
</feature>
<dbReference type="STRING" id="314278.NB231_06995"/>
<dbReference type="eggNOG" id="COG0531">
    <property type="taxonomic scope" value="Bacteria"/>
</dbReference>
<evidence type="ECO:0000256" key="2">
    <source>
        <dbReference type="ARBA" id="ARBA00022448"/>
    </source>
</evidence>
<evidence type="ECO:0000256" key="1">
    <source>
        <dbReference type="ARBA" id="ARBA00004141"/>
    </source>
</evidence>
<evidence type="ECO:0000256" key="3">
    <source>
        <dbReference type="ARBA" id="ARBA00022692"/>
    </source>
</evidence>
<feature type="transmembrane region" description="Helical" evidence="6">
    <location>
        <begin position="309"/>
        <end position="333"/>
    </location>
</feature>
<feature type="transmembrane region" description="Helical" evidence="6">
    <location>
        <begin position="418"/>
        <end position="437"/>
    </location>
</feature>
<evidence type="ECO:0000313" key="8">
    <source>
        <dbReference type="Proteomes" id="UP000003374"/>
    </source>
</evidence>
<dbReference type="EMBL" id="AAOF01000021">
    <property type="protein sequence ID" value="EAR20479.1"/>
    <property type="molecule type" value="Genomic_DNA"/>
</dbReference>
<comment type="caution">
    <text evidence="7">The sequence shown here is derived from an EMBL/GenBank/DDBJ whole genome shotgun (WGS) entry which is preliminary data.</text>
</comment>
<feature type="transmembrane region" description="Helical" evidence="6">
    <location>
        <begin position="56"/>
        <end position="78"/>
    </location>
</feature>
<evidence type="ECO:0000256" key="4">
    <source>
        <dbReference type="ARBA" id="ARBA00022989"/>
    </source>
</evidence>
<feature type="transmembrane region" description="Helical" evidence="6">
    <location>
        <begin position="99"/>
        <end position="126"/>
    </location>
</feature>
<dbReference type="PANTHER" id="PTHR43243">
    <property type="entry name" value="INNER MEMBRANE TRANSPORTER YGJI-RELATED"/>
    <property type="match status" value="1"/>
</dbReference>
<organism evidence="7 8">
    <name type="scientific">Nitrococcus mobilis Nb-231</name>
    <dbReference type="NCBI Taxonomy" id="314278"/>
    <lineage>
        <taxon>Bacteria</taxon>
        <taxon>Pseudomonadati</taxon>
        <taxon>Pseudomonadota</taxon>
        <taxon>Gammaproteobacteria</taxon>
        <taxon>Chromatiales</taxon>
        <taxon>Ectothiorhodospiraceae</taxon>
        <taxon>Nitrococcus</taxon>
    </lineage>
</organism>
<keyword evidence="8" id="KW-1185">Reference proteome</keyword>
<evidence type="ECO:0000256" key="6">
    <source>
        <dbReference type="SAM" id="Phobius"/>
    </source>
</evidence>
<name>A4BUW5_9GAMM</name>
<dbReference type="InterPro" id="IPR002293">
    <property type="entry name" value="AA/rel_permease1"/>
</dbReference>
<protein>
    <submittedName>
        <fullName evidence="7">Amino acid permease-associated region</fullName>
    </submittedName>
</protein>
<feature type="transmembrane region" description="Helical" evidence="6">
    <location>
        <begin position="178"/>
        <end position="203"/>
    </location>
</feature>
<keyword evidence="5 6" id="KW-0472">Membrane</keyword>
<evidence type="ECO:0000256" key="5">
    <source>
        <dbReference type="ARBA" id="ARBA00023136"/>
    </source>
</evidence>
<feature type="transmembrane region" description="Helical" evidence="6">
    <location>
        <begin position="223"/>
        <end position="244"/>
    </location>
</feature>
<dbReference type="GO" id="GO:0016020">
    <property type="term" value="C:membrane"/>
    <property type="evidence" value="ECO:0007669"/>
    <property type="project" value="UniProtKB-SubCell"/>
</dbReference>
<feature type="transmembrane region" description="Helical" evidence="6">
    <location>
        <begin position="386"/>
        <end position="406"/>
    </location>
</feature>
<dbReference type="Proteomes" id="UP000003374">
    <property type="component" value="Unassembled WGS sequence"/>
</dbReference>
<dbReference type="AlphaFoldDB" id="A4BUW5"/>
<keyword evidence="4 6" id="KW-1133">Transmembrane helix</keyword>
<feature type="transmembrane region" description="Helical" evidence="6">
    <location>
        <begin position="363"/>
        <end position="380"/>
    </location>
</feature>
<feature type="transmembrane region" description="Helical" evidence="6">
    <location>
        <begin position="265"/>
        <end position="289"/>
    </location>
</feature>
<feature type="transmembrane region" description="Helical" evidence="6">
    <location>
        <begin position="443"/>
        <end position="461"/>
    </location>
</feature>
<gene>
    <name evidence="7" type="ORF">NB231_06995</name>
</gene>
<accession>A4BUW5</accession>
<dbReference type="OrthoDB" id="9804700at2"/>
<feature type="transmembrane region" description="Helical" evidence="6">
    <location>
        <begin position="153"/>
        <end position="171"/>
    </location>
</feature>